<accession>A0AAD2TML4</accession>
<dbReference type="EMBL" id="AGZN01000031">
    <property type="protein sequence ID" value="EKN23611.1"/>
    <property type="molecule type" value="Genomic_DNA"/>
</dbReference>
<proteinExistence type="predicted"/>
<evidence type="ECO:0000313" key="2">
    <source>
        <dbReference type="EMBL" id="EKN23611.1"/>
    </source>
</evidence>
<keyword evidence="1" id="KW-0812">Transmembrane</keyword>
<organism evidence="2 3">
    <name type="scientific">Parabacteroides distasonis CL09T03C24</name>
    <dbReference type="NCBI Taxonomy" id="999417"/>
    <lineage>
        <taxon>Bacteria</taxon>
        <taxon>Pseudomonadati</taxon>
        <taxon>Bacteroidota</taxon>
        <taxon>Bacteroidia</taxon>
        <taxon>Bacteroidales</taxon>
        <taxon>Tannerellaceae</taxon>
        <taxon>Parabacteroides</taxon>
    </lineage>
</organism>
<protein>
    <submittedName>
        <fullName evidence="2">Uncharacterized protein</fullName>
    </submittedName>
</protein>
<dbReference type="AlphaFoldDB" id="A0AAD2TML4"/>
<feature type="transmembrane region" description="Helical" evidence="1">
    <location>
        <begin position="6"/>
        <end position="24"/>
    </location>
</feature>
<keyword evidence="1" id="KW-1133">Transmembrane helix</keyword>
<keyword evidence="1" id="KW-0472">Membrane</keyword>
<comment type="caution">
    <text evidence="2">The sequence shown here is derived from an EMBL/GenBank/DDBJ whole genome shotgun (WGS) entry which is preliminary data.</text>
</comment>
<evidence type="ECO:0000256" key="1">
    <source>
        <dbReference type="SAM" id="Phobius"/>
    </source>
</evidence>
<gene>
    <name evidence="2" type="ORF">HMPREF1059_03035</name>
</gene>
<name>A0AAD2TML4_PARDI</name>
<dbReference type="Proteomes" id="UP000006262">
    <property type="component" value="Unassembled WGS sequence"/>
</dbReference>
<reference evidence="2 3" key="1">
    <citation type="submission" date="2012-02" db="EMBL/GenBank/DDBJ databases">
        <title>The Genome Sequence of Parabacteroides distasonis CL09T03C24.</title>
        <authorList>
            <consortium name="The Broad Institute Genome Sequencing Platform"/>
            <person name="Earl A."/>
            <person name="Ward D."/>
            <person name="Feldgarden M."/>
            <person name="Gevers D."/>
            <person name="Zitomersky N.L."/>
            <person name="Coyne M.J."/>
            <person name="Comstock L.E."/>
            <person name="Young S.K."/>
            <person name="Zeng Q."/>
            <person name="Gargeya S."/>
            <person name="Fitzgerald M."/>
            <person name="Haas B."/>
            <person name="Abouelleil A."/>
            <person name="Alvarado L."/>
            <person name="Arachchi H.M."/>
            <person name="Berlin A."/>
            <person name="Chapman S.B."/>
            <person name="Gearin G."/>
            <person name="Goldberg J."/>
            <person name="Griggs A."/>
            <person name="Gujja S."/>
            <person name="Hansen M."/>
            <person name="Heiman D."/>
            <person name="Howarth C."/>
            <person name="Larimer J."/>
            <person name="Lui A."/>
            <person name="MacDonald P.J.P."/>
            <person name="McCowen C."/>
            <person name="Montmayeur A."/>
            <person name="Murphy C."/>
            <person name="Neiman D."/>
            <person name="Pearson M."/>
            <person name="Priest M."/>
            <person name="Roberts A."/>
            <person name="Saif S."/>
            <person name="Shea T."/>
            <person name="Sisk P."/>
            <person name="Stolte C."/>
            <person name="Sykes S."/>
            <person name="Wortman J."/>
            <person name="Nusbaum C."/>
            <person name="Birren B."/>
        </authorList>
    </citation>
    <scope>NUCLEOTIDE SEQUENCE [LARGE SCALE GENOMIC DNA]</scope>
    <source>
        <strain evidence="2 3">CL09T03C24</strain>
    </source>
</reference>
<evidence type="ECO:0000313" key="3">
    <source>
        <dbReference type="Proteomes" id="UP000006262"/>
    </source>
</evidence>
<sequence>MDMLSLVFTISAIVGGGFLVWLYTKPGKKWLENL</sequence>